<dbReference type="SUPFAM" id="SSF52402">
    <property type="entry name" value="Adenine nucleotide alpha hydrolases-like"/>
    <property type="match status" value="1"/>
</dbReference>
<dbReference type="Gene3D" id="3.60.110.10">
    <property type="entry name" value="Carbon-nitrogen hydrolase"/>
    <property type="match status" value="1"/>
</dbReference>
<dbReference type="PATRIC" id="fig|1249627.3.peg.1956"/>
<dbReference type="EMBL" id="AONC01000028">
    <property type="protein sequence ID" value="EXJ15209.1"/>
    <property type="molecule type" value="Genomic_DNA"/>
</dbReference>
<comment type="similarity">
    <text evidence="10">Belongs to the NAD synthetase family.</text>
</comment>
<dbReference type="GO" id="GO:0005524">
    <property type="term" value="F:ATP binding"/>
    <property type="evidence" value="ECO:0007669"/>
    <property type="project" value="UniProtKB-UniRule"/>
</dbReference>
<dbReference type="GO" id="GO:0009435">
    <property type="term" value="P:NAD+ biosynthetic process"/>
    <property type="evidence" value="ECO:0007669"/>
    <property type="project" value="UniProtKB-UniRule"/>
</dbReference>
<keyword evidence="4 7" id="KW-0547">Nucleotide-binding</keyword>
<gene>
    <name evidence="7" type="primary">nadE</name>
    <name evidence="12" type="ORF">D779_1507</name>
</gene>
<feature type="active site" description="Proton acceptor" evidence="9">
    <location>
        <position position="43"/>
    </location>
</feature>
<dbReference type="GO" id="GO:0004359">
    <property type="term" value="F:glutaminase activity"/>
    <property type="evidence" value="ECO:0007669"/>
    <property type="project" value="InterPro"/>
</dbReference>
<feature type="domain" description="CN hydrolase" evidence="11">
    <location>
        <begin position="3"/>
        <end position="246"/>
    </location>
</feature>
<evidence type="ECO:0000256" key="6">
    <source>
        <dbReference type="ARBA" id="ARBA00023027"/>
    </source>
</evidence>
<keyword evidence="13" id="KW-1185">Reference proteome</keyword>
<feature type="binding site" evidence="7">
    <location>
        <begin position="289"/>
        <end position="296"/>
    </location>
    <ligand>
        <name>ATP</name>
        <dbReference type="ChEBI" id="CHEBI:30616"/>
    </ligand>
</feature>
<evidence type="ECO:0000256" key="7">
    <source>
        <dbReference type="HAMAP-Rule" id="MF_02090"/>
    </source>
</evidence>
<dbReference type="UniPathway" id="UPA00253">
    <property type="reaction ID" value="UER00334"/>
</dbReference>
<dbReference type="InterPro" id="IPR022310">
    <property type="entry name" value="NAD/GMP_synthase"/>
</dbReference>
<feature type="binding site" evidence="7">
    <location>
        <position position="172"/>
    </location>
    <ligand>
        <name>L-glutamine</name>
        <dbReference type="ChEBI" id="CHEBI:58359"/>
    </ligand>
</feature>
<organism evidence="12 13">
    <name type="scientific">Imhoffiella purpurea</name>
    <dbReference type="NCBI Taxonomy" id="1249627"/>
    <lineage>
        <taxon>Bacteria</taxon>
        <taxon>Pseudomonadati</taxon>
        <taxon>Pseudomonadota</taxon>
        <taxon>Gammaproteobacteria</taxon>
        <taxon>Chromatiales</taxon>
        <taxon>Chromatiaceae</taxon>
        <taxon>Imhoffiella</taxon>
    </lineage>
</organism>
<sequence length="538" mass="58751">MGCRIQIAQINPLVGDVAGNAERVIAAAGVAREAGAHMVLFPELVLTGYPPEDLLLRPEFMRRVESALERISAESFGIALVLGYPRAAVGGLFNVAGVWRDGELVAEYAKQHLPNYSVFDEKRYFMPGSTATVFEHRGLRFGLTVCEDIWQDGPAGQAAEAGAQVLLNINASPFHAGKPQERETLLGRRARDHGLPILYANLVGGQDELVFDGASFAVDRDGRVVRRAPAFVECDLGIEIEGDETGVRVLPGPDEEPSPLDPDAVVYQALVLGVRDYVRKNGFKGAVLGLSGGIDSALTLAIAVDALGADRVEVVLMPSRYTAGMSNEDALEEAERLGVASRTIAIEPAFRTFLEMLEPAFAGQPVDVTEENIQARCRGIILMAISNKSGRILLTTGNKSEMSVGYATLYGDMAGGFAPIKDVPKMLVYRLARYRNRLGEVIPERVLTRAPSAELRPDQTDQDSLPPYETLDDILRLYIEEDEGVEAIVARGYPSDVVRRVARLVDRNEYKRRQAPPGVRISKRAFGRDRRYPITSGF</sequence>
<dbReference type="NCBIfam" id="TIGR00552">
    <property type="entry name" value="nadE"/>
    <property type="match status" value="1"/>
</dbReference>
<evidence type="ECO:0000256" key="8">
    <source>
        <dbReference type="PIRNR" id="PIRNR006630"/>
    </source>
</evidence>
<dbReference type="InterPro" id="IPR003694">
    <property type="entry name" value="NAD_synthase"/>
</dbReference>
<evidence type="ECO:0000256" key="1">
    <source>
        <dbReference type="ARBA" id="ARBA00005188"/>
    </source>
</evidence>
<comment type="pathway">
    <text evidence="1 7 8">Cofactor biosynthesis; NAD(+) biosynthesis; NAD(+) from deamido-NAD(+) (L-Gln route): step 1/1.</text>
</comment>
<dbReference type="EC" id="6.3.5.1" evidence="7 8"/>
<feature type="binding site" evidence="7">
    <location>
        <position position="116"/>
    </location>
    <ligand>
        <name>L-glutamine</name>
        <dbReference type="ChEBI" id="CHEBI:58359"/>
    </ligand>
</feature>
<dbReference type="HAMAP" id="MF_02090">
    <property type="entry name" value="NadE_glutamine_dep"/>
    <property type="match status" value="1"/>
</dbReference>
<dbReference type="OrthoDB" id="9760188at2"/>
<proteinExistence type="inferred from homology"/>
<comment type="caution">
    <text evidence="12">The sequence shown here is derived from an EMBL/GenBank/DDBJ whole genome shotgun (WGS) entry which is preliminary data.</text>
</comment>
<dbReference type="eggNOG" id="COG0171">
    <property type="taxonomic scope" value="Bacteria"/>
</dbReference>
<dbReference type="GO" id="GO:0000257">
    <property type="term" value="F:nitrilase activity"/>
    <property type="evidence" value="ECO:0007669"/>
    <property type="project" value="UniProtKB-ARBA"/>
</dbReference>
<dbReference type="Pfam" id="PF02540">
    <property type="entry name" value="NAD_synthase"/>
    <property type="match status" value="1"/>
</dbReference>
<dbReference type="GO" id="GO:0003952">
    <property type="term" value="F:NAD+ synthase (glutamine-hydrolyzing) activity"/>
    <property type="evidence" value="ECO:0007669"/>
    <property type="project" value="UniProtKB-UniRule"/>
</dbReference>
<dbReference type="PANTHER" id="PTHR23090">
    <property type="entry name" value="NH 3 /GLUTAMINE-DEPENDENT NAD + SYNTHETASE"/>
    <property type="match status" value="1"/>
</dbReference>
<comment type="similarity">
    <text evidence="2 7 8">In the C-terminal section; belongs to the NAD synthetase family.</text>
</comment>
<reference evidence="12 13" key="1">
    <citation type="submission" date="2012-11" db="EMBL/GenBank/DDBJ databases">
        <title>Genome assembly of Thiorhodococcus sp. AK35.</title>
        <authorList>
            <person name="Nupur N."/>
            <person name="Khatri I."/>
            <person name="Subramanian S."/>
            <person name="Pinnaka A."/>
        </authorList>
    </citation>
    <scope>NUCLEOTIDE SEQUENCE [LARGE SCALE GENOMIC DNA]</scope>
    <source>
        <strain evidence="12 13">AK35</strain>
    </source>
</reference>
<feature type="binding site" evidence="7">
    <location>
        <position position="178"/>
    </location>
    <ligand>
        <name>L-glutamine</name>
        <dbReference type="ChEBI" id="CHEBI:58359"/>
    </ligand>
</feature>
<evidence type="ECO:0000256" key="2">
    <source>
        <dbReference type="ARBA" id="ARBA00007145"/>
    </source>
</evidence>
<feature type="active site" description="Nucleophile; for glutaminase activity" evidence="7">
    <location>
        <position position="146"/>
    </location>
</feature>
<feature type="binding site" evidence="7">
    <location>
        <position position="372"/>
    </location>
    <ligand>
        <name>deamido-NAD(+)</name>
        <dbReference type="ChEBI" id="CHEBI:58437"/>
        <note>ligand shared between two neighboring subunits</note>
    </ligand>
</feature>
<feature type="active site" description="For glutaminase activity" evidence="7">
    <location>
        <position position="110"/>
    </location>
</feature>
<dbReference type="PROSITE" id="PS00920">
    <property type="entry name" value="NITRIL_CHT_1"/>
    <property type="match status" value="1"/>
</dbReference>
<dbReference type="GO" id="GO:0005737">
    <property type="term" value="C:cytoplasm"/>
    <property type="evidence" value="ECO:0007669"/>
    <property type="project" value="InterPro"/>
</dbReference>
<dbReference type="NCBIfam" id="NF010588">
    <property type="entry name" value="PRK13981.1"/>
    <property type="match status" value="1"/>
</dbReference>
<dbReference type="InterPro" id="IPR014729">
    <property type="entry name" value="Rossmann-like_a/b/a_fold"/>
</dbReference>
<accession>W9V719</accession>
<feature type="binding site" evidence="7">
    <location>
        <position position="401"/>
    </location>
    <ligand>
        <name>deamido-NAD(+)</name>
        <dbReference type="ChEBI" id="CHEBI:58437"/>
        <note>ligand shared between two neighboring subunits</note>
    </ligand>
</feature>
<dbReference type="eggNOG" id="COG0388">
    <property type="taxonomic scope" value="Bacteria"/>
</dbReference>
<feature type="binding site" evidence="7">
    <location>
        <position position="511"/>
    </location>
    <ligand>
        <name>deamido-NAD(+)</name>
        <dbReference type="ChEBI" id="CHEBI:58437"/>
        <note>ligand shared between two neighboring subunits</note>
    </ligand>
</feature>
<dbReference type="InterPro" id="IPR014445">
    <property type="entry name" value="Gln-dep_NAD_synthase"/>
</dbReference>
<keyword evidence="6 7" id="KW-0520">NAD</keyword>
<keyword evidence="5 7" id="KW-0067">ATP-binding</keyword>
<evidence type="ECO:0000256" key="5">
    <source>
        <dbReference type="ARBA" id="ARBA00022840"/>
    </source>
</evidence>
<dbReference type="RefSeq" id="WP_043753112.1">
    <property type="nucleotide sequence ID" value="NZ_AONC01000028.1"/>
</dbReference>
<evidence type="ECO:0000256" key="4">
    <source>
        <dbReference type="ARBA" id="ARBA00022741"/>
    </source>
</evidence>
<name>W9V719_9GAMM</name>
<evidence type="ECO:0000256" key="9">
    <source>
        <dbReference type="PROSITE-ProRule" id="PRU10139"/>
    </source>
</evidence>
<feature type="active site" description="Proton acceptor; for glutaminase activity" evidence="7">
    <location>
        <position position="43"/>
    </location>
</feature>
<dbReference type="CDD" id="cd07570">
    <property type="entry name" value="GAT_Gln-NAD-synth"/>
    <property type="match status" value="1"/>
</dbReference>
<dbReference type="PIRSF" id="PIRSF006630">
    <property type="entry name" value="NADS_GAT"/>
    <property type="match status" value="1"/>
</dbReference>
<dbReference type="PANTHER" id="PTHR23090:SF9">
    <property type="entry name" value="GLUTAMINE-DEPENDENT NAD(+) SYNTHETASE"/>
    <property type="match status" value="1"/>
</dbReference>
<evidence type="ECO:0000256" key="3">
    <source>
        <dbReference type="ARBA" id="ARBA00022598"/>
    </source>
</evidence>
<dbReference type="InterPro" id="IPR036526">
    <property type="entry name" value="C-N_Hydrolase_sf"/>
</dbReference>
<dbReference type="Pfam" id="PF00795">
    <property type="entry name" value="CN_hydrolase"/>
    <property type="match status" value="1"/>
</dbReference>
<evidence type="ECO:0000256" key="10">
    <source>
        <dbReference type="RuleBase" id="RU003811"/>
    </source>
</evidence>
<dbReference type="SUPFAM" id="SSF56317">
    <property type="entry name" value="Carbon-nitrogen hydrolase"/>
    <property type="match status" value="1"/>
</dbReference>
<dbReference type="InterPro" id="IPR000132">
    <property type="entry name" value="Nitrilase/CN_hydratase_CS"/>
</dbReference>
<feature type="binding site" evidence="7">
    <location>
        <position position="396"/>
    </location>
    <ligand>
        <name>ATP</name>
        <dbReference type="ChEBI" id="CHEBI:30616"/>
    </ligand>
</feature>
<evidence type="ECO:0000313" key="13">
    <source>
        <dbReference type="Proteomes" id="UP000019460"/>
    </source>
</evidence>
<dbReference type="STRING" id="1249627.D779_1507"/>
<evidence type="ECO:0000259" key="11">
    <source>
        <dbReference type="PROSITE" id="PS50263"/>
    </source>
</evidence>
<protein>
    <recommendedName>
        <fullName evidence="7 8">Glutamine-dependent NAD(+) synthetase</fullName>
        <ecNumber evidence="7 8">6.3.5.1</ecNumber>
    </recommendedName>
    <alternativeName>
        <fullName evidence="7 8">NAD(+) synthase [glutamine-hydrolyzing]</fullName>
    </alternativeName>
</protein>
<dbReference type="PROSITE" id="PS50263">
    <property type="entry name" value="CN_HYDROLASE"/>
    <property type="match status" value="1"/>
</dbReference>
<dbReference type="Gene3D" id="3.40.50.620">
    <property type="entry name" value="HUPs"/>
    <property type="match status" value="1"/>
</dbReference>
<dbReference type="Proteomes" id="UP000019460">
    <property type="component" value="Unassembled WGS sequence"/>
</dbReference>
<evidence type="ECO:0000313" key="12">
    <source>
        <dbReference type="EMBL" id="EXJ15209.1"/>
    </source>
</evidence>
<comment type="caution">
    <text evidence="7">Lacks conserved residue(s) required for the propagation of feature annotation.</text>
</comment>
<comment type="catalytic activity">
    <reaction evidence="7 8">
        <text>deamido-NAD(+) + L-glutamine + ATP + H2O = L-glutamate + AMP + diphosphate + NAD(+) + H(+)</text>
        <dbReference type="Rhea" id="RHEA:24384"/>
        <dbReference type="ChEBI" id="CHEBI:15377"/>
        <dbReference type="ChEBI" id="CHEBI:15378"/>
        <dbReference type="ChEBI" id="CHEBI:29985"/>
        <dbReference type="ChEBI" id="CHEBI:30616"/>
        <dbReference type="ChEBI" id="CHEBI:33019"/>
        <dbReference type="ChEBI" id="CHEBI:57540"/>
        <dbReference type="ChEBI" id="CHEBI:58359"/>
        <dbReference type="ChEBI" id="CHEBI:58437"/>
        <dbReference type="ChEBI" id="CHEBI:456215"/>
        <dbReference type="EC" id="6.3.5.1"/>
    </reaction>
</comment>
<keyword evidence="3 7" id="KW-0436">Ligase</keyword>
<dbReference type="GO" id="GO:0008795">
    <property type="term" value="F:NAD+ synthase activity"/>
    <property type="evidence" value="ECO:0007669"/>
    <property type="project" value="UniProtKB-UniRule"/>
</dbReference>
<dbReference type="CDD" id="cd00553">
    <property type="entry name" value="NAD_synthase"/>
    <property type="match status" value="1"/>
</dbReference>
<dbReference type="AlphaFoldDB" id="W9V719"/>
<dbReference type="InterPro" id="IPR003010">
    <property type="entry name" value="C-N_Hydrolase"/>
</dbReference>
<comment type="function">
    <text evidence="7">Catalyzes the ATP-dependent amidation of deamido-NAD to form NAD. Uses L-glutamine as a nitrogen source.</text>
</comment>
<dbReference type="FunFam" id="3.40.50.620:FF:000106">
    <property type="entry name" value="Glutamine-dependent NAD(+) synthetase"/>
    <property type="match status" value="1"/>
</dbReference>